<dbReference type="Pfam" id="PF00535">
    <property type="entry name" value="Glycos_transf_2"/>
    <property type="match status" value="1"/>
</dbReference>
<dbReference type="PANTHER" id="PTHR10859:SF91">
    <property type="entry name" value="DOLICHYL-PHOSPHATE BETA-GLUCOSYLTRANSFERASE"/>
    <property type="match status" value="1"/>
</dbReference>
<evidence type="ECO:0000313" key="3">
    <source>
        <dbReference type="Proteomes" id="UP000034324"/>
    </source>
</evidence>
<dbReference type="InterPro" id="IPR029044">
    <property type="entry name" value="Nucleotide-diphossugar_trans"/>
</dbReference>
<reference evidence="2 3" key="1">
    <citation type="journal article" date="2015" name="Nature">
        <title>rRNA introns, odd ribosomes, and small enigmatic genomes across a large radiation of phyla.</title>
        <authorList>
            <person name="Brown C.T."/>
            <person name="Hug L.A."/>
            <person name="Thomas B.C."/>
            <person name="Sharon I."/>
            <person name="Castelle C.J."/>
            <person name="Singh A."/>
            <person name="Wilkins M.J."/>
            <person name="Williams K.H."/>
            <person name="Banfield J.F."/>
        </authorList>
    </citation>
    <scope>NUCLEOTIDE SEQUENCE [LARGE SCALE GENOMIC DNA]</scope>
</reference>
<comment type="caution">
    <text evidence="2">The sequence shown here is derived from an EMBL/GenBank/DDBJ whole genome shotgun (WGS) entry which is preliminary data.</text>
</comment>
<dbReference type="EMBL" id="LBVC01000078">
    <property type="protein sequence ID" value="KKQ76274.1"/>
    <property type="molecule type" value="Genomic_DNA"/>
</dbReference>
<dbReference type="SUPFAM" id="SSF53448">
    <property type="entry name" value="Nucleotide-diphospho-sugar transferases"/>
    <property type="match status" value="1"/>
</dbReference>
<dbReference type="Proteomes" id="UP000034324">
    <property type="component" value="Unassembled WGS sequence"/>
</dbReference>
<gene>
    <name evidence="2" type="ORF">US99_C0078G0002</name>
</gene>
<organism evidence="2 3">
    <name type="scientific">Candidatus Daviesbacteria bacterium GW2011_GWF2_38_6</name>
    <dbReference type="NCBI Taxonomy" id="1618432"/>
    <lineage>
        <taxon>Bacteria</taxon>
        <taxon>Candidatus Daviesiibacteriota</taxon>
    </lineage>
</organism>
<feature type="domain" description="Glycosyltransferase 2-like" evidence="1">
    <location>
        <begin position="7"/>
        <end position="174"/>
    </location>
</feature>
<dbReference type="Gene3D" id="3.90.550.10">
    <property type="entry name" value="Spore Coat Polysaccharide Biosynthesis Protein SpsA, Chain A"/>
    <property type="match status" value="1"/>
</dbReference>
<evidence type="ECO:0000259" key="1">
    <source>
        <dbReference type="Pfam" id="PF00535"/>
    </source>
</evidence>
<dbReference type="PANTHER" id="PTHR10859">
    <property type="entry name" value="GLYCOSYL TRANSFERASE"/>
    <property type="match status" value="1"/>
</dbReference>
<dbReference type="AlphaFoldDB" id="A0A0G0MRH8"/>
<proteinExistence type="predicted"/>
<protein>
    <submittedName>
        <fullName evidence="2">Glycosyl transferase, family 2</fullName>
    </submittedName>
</protein>
<accession>A0A0G0MRH8</accession>
<dbReference type="GO" id="GO:0016740">
    <property type="term" value="F:transferase activity"/>
    <property type="evidence" value="ECO:0007669"/>
    <property type="project" value="UniProtKB-KW"/>
</dbReference>
<dbReference type="GO" id="GO:0006487">
    <property type="term" value="P:protein N-linked glycosylation"/>
    <property type="evidence" value="ECO:0007669"/>
    <property type="project" value="TreeGrafter"/>
</dbReference>
<name>A0A0G0MRH8_9BACT</name>
<evidence type="ECO:0000313" key="2">
    <source>
        <dbReference type="EMBL" id="KKQ76274.1"/>
    </source>
</evidence>
<dbReference type="InterPro" id="IPR001173">
    <property type="entry name" value="Glyco_trans_2-like"/>
</dbReference>
<keyword evidence="2" id="KW-0808">Transferase</keyword>
<sequence length="268" mass="31036">MDIKLISVIVPAYKQEKTIVRDLQRIKEVLDKLRYPSELILVVDGKVDKTFKQALKFAERNRNVKVIGYDHNKGKGYAIRFGMAESKGELIGFIDAGMDLNPQGILLLLEQFEFHNADIIVGSKRHPLSKVFYPWQRKILSFGYQMLVWLLFGLKVKDTQVGMKFFKREVLEKVLPRLLVKRFAFDVEILAVASSLGYKRIYEAPVGIKLRFGGASTITSQKFLRTVFAMLLDTLAIFYRLKILGYYSDKNKRKWRFDPELNFKVNIG</sequence>